<dbReference type="InterPro" id="IPR006905">
    <property type="entry name" value="Flavin_halogenase"/>
</dbReference>
<keyword evidence="4" id="KW-1185">Reference proteome</keyword>
<dbReference type="Pfam" id="PF04820">
    <property type="entry name" value="Trp_halogenase"/>
    <property type="match status" value="1"/>
</dbReference>
<dbReference type="GO" id="GO:0004497">
    <property type="term" value="F:monooxygenase activity"/>
    <property type="evidence" value="ECO:0007669"/>
    <property type="project" value="InterPro"/>
</dbReference>
<sequence length="505" mass="55400">MGGGTAGWLAAGLLAARLGLAARDDLQITVVESPRVPILGVGEGTWPTFRQSLKAMGIGEADFLAACDATFKQGSQFVGWNQSPVPGGHSYIHPFTPPHRFGELDLASAWLAEPTTGFDEAVCFQTVLCRAGLAPKLRNSPDYEGIGNYAYHFDAGKVAAFLKDHCIAHLGVKHVADDVLDCVTDRGDDGEGDGAITALRTARHGDLPGDLFIDCSGQHGVLMDRVYKARMVDCRDILLVDTALAIPVPYPQADSPIASVTLATAQSAGWIWDIGLKTRRGTGYVYSSRHVSHDEARHTLDRYVRTISGKPMQDEPRRIAINSGYRERFWIANCVAIGVSAGFIEPLEASSIAMIEISANHLAEHLTFDRKVMAIEAGRFNRKMDQLWHDVIDFLKLHYVLSDRTEPFWLDNRAPCSIPSSLRDNLRIWQNRPPIEGDFVHTCQLFGPASYQYILYGMHRAGAVKGDASCKPRNERANNHIGEVRALTAKLSRVLGPNRDFAVGI</sequence>
<dbReference type="InterPro" id="IPR050816">
    <property type="entry name" value="Flavin-dep_Halogenase_NPB"/>
</dbReference>
<feature type="active site" evidence="1">
    <location>
        <position position="72"/>
    </location>
</feature>
<feature type="binding site" evidence="2">
    <location>
        <position position="179"/>
    </location>
    <ligand>
        <name>FAD</name>
        <dbReference type="ChEBI" id="CHEBI:57692"/>
    </ligand>
</feature>
<dbReference type="PIRSF" id="PIRSF011396">
    <property type="entry name" value="Trp_halogenase"/>
    <property type="match status" value="1"/>
</dbReference>
<dbReference type="InParanoid" id="F1Z4S1"/>
<name>F1Z4S1_9SPHN</name>
<gene>
    <name evidence="3" type="ORF">Y88_0040</name>
</gene>
<evidence type="ECO:0000313" key="4">
    <source>
        <dbReference type="Proteomes" id="UP000004728"/>
    </source>
</evidence>
<evidence type="ECO:0000256" key="1">
    <source>
        <dbReference type="PIRSR" id="PIRSR011396-1"/>
    </source>
</evidence>
<dbReference type="Proteomes" id="UP000004728">
    <property type="component" value="Unassembled WGS sequence"/>
</dbReference>
<comment type="caution">
    <text evidence="3">The sequence shown here is derived from an EMBL/GenBank/DDBJ whole genome shotgun (WGS) entry which is preliminary data.</text>
</comment>
<feature type="binding site" evidence="2">
    <location>
        <begin position="3"/>
        <end position="6"/>
    </location>
    <ligand>
        <name>FAD</name>
        <dbReference type="ChEBI" id="CHEBI:57692"/>
    </ligand>
</feature>
<reference evidence="3 4" key="1">
    <citation type="journal article" date="2012" name="J. Bacteriol.">
        <title>Draft Genome Sequence of Novosphingobium nitrogenifigens Y88T.</title>
        <authorList>
            <person name="Strabala T.J."/>
            <person name="Macdonald L."/>
            <person name="Liu V."/>
            <person name="Smit A.M."/>
        </authorList>
    </citation>
    <scope>NUCLEOTIDE SEQUENCE [LARGE SCALE GENOMIC DNA]</scope>
    <source>
        <strain evidence="3 4">DSM 19370</strain>
    </source>
</reference>
<dbReference type="SUPFAM" id="SSF51905">
    <property type="entry name" value="FAD/NAD(P)-binding domain"/>
    <property type="match status" value="1"/>
</dbReference>
<keyword evidence="2" id="KW-0285">Flavoprotein</keyword>
<dbReference type="PANTHER" id="PTHR43747">
    <property type="entry name" value="FAD-BINDING PROTEIN"/>
    <property type="match status" value="1"/>
</dbReference>
<evidence type="ECO:0000313" key="3">
    <source>
        <dbReference type="EMBL" id="EGD60392.1"/>
    </source>
</evidence>
<dbReference type="GO" id="GO:0000166">
    <property type="term" value="F:nucleotide binding"/>
    <property type="evidence" value="ECO:0007669"/>
    <property type="project" value="UniProtKB-KW"/>
</dbReference>
<proteinExistence type="predicted"/>
<evidence type="ECO:0000256" key="2">
    <source>
        <dbReference type="PIRSR" id="PIRSR011396-2"/>
    </source>
</evidence>
<feature type="binding site" evidence="2">
    <location>
        <position position="352"/>
    </location>
    <ligand>
        <name>FAD</name>
        <dbReference type="ChEBI" id="CHEBI:57692"/>
    </ligand>
</feature>
<dbReference type="AlphaFoldDB" id="F1Z4S1"/>
<keyword evidence="2" id="KW-0547">Nucleotide-binding</keyword>
<dbReference type="HOGENOM" id="CLU_022247_0_0_5"/>
<dbReference type="EMBL" id="AEWJ01000022">
    <property type="protein sequence ID" value="EGD60392.1"/>
    <property type="molecule type" value="Genomic_DNA"/>
</dbReference>
<dbReference type="STRING" id="983920.Y88_0040"/>
<dbReference type="eggNOG" id="COG0665">
    <property type="taxonomic scope" value="Bacteria"/>
</dbReference>
<feature type="binding site" evidence="2">
    <location>
        <position position="72"/>
    </location>
    <ligand>
        <name>7-chloro-L-tryptophan</name>
        <dbReference type="ChEBI" id="CHEBI:58713"/>
    </ligand>
</feature>
<dbReference type="Gene3D" id="3.50.50.60">
    <property type="entry name" value="FAD/NAD(P)-binding domain"/>
    <property type="match status" value="1"/>
</dbReference>
<accession>F1Z4S1</accession>
<organism evidence="3 4">
    <name type="scientific">Novosphingobium nitrogenifigens DSM 19370</name>
    <dbReference type="NCBI Taxonomy" id="983920"/>
    <lineage>
        <taxon>Bacteria</taxon>
        <taxon>Pseudomonadati</taxon>
        <taxon>Pseudomonadota</taxon>
        <taxon>Alphaproteobacteria</taxon>
        <taxon>Sphingomonadales</taxon>
        <taxon>Sphingomonadaceae</taxon>
        <taxon>Novosphingobium</taxon>
    </lineage>
</organism>
<dbReference type="PANTHER" id="PTHR43747:SF4">
    <property type="entry name" value="FLAVIN-DEPENDENT TRYPTOPHAN HALOGENASE"/>
    <property type="match status" value="1"/>
</dbReference>
<dbReference type="InterPro" id="IPR033856">
    <property type="entry name" value="Trp_halogen"/>
</dbReference>
<feature type="binding site" evidence="2">
    <location>
        <position position="348"/>
    </location>
    <ligand>
        <name>L-tryptophan</name>
        <dbReference type="ChEBI" id="CHEBI:57912"/>
    </ligand>
</feature>
<keyword evidence="2" id="KW-0274">FAD</keyword>
<dbReference type="InterPro" id="IPR036188">
    <property type="entry name" value="FAD/NAD-bd_sf"/>
</dbReference>
<protein>
    <submittedName>
        <fullName evidence="3">Tryptophan halogenase, putative</fullName>
    </submittedName>
</protein>